<dbReference type="PANTHER" id="PTHR31495">
    <property type="entry name" value="PEROXYGENASE 3-RELATED"/>
    <property type="match status" value="1"/>
</dbReference>
<organism evidence="4 5">
    <name type="scientific">Stephania japonica</name>
    <dbReference type="NCBI Taxonomy" id="461633"/>
    <lineage>
        <taxon>Eukaryota</taxon>
        <taxon>Viridiplantae</taxon>
        <taxon>Streptophyta</taxon>
        <taxon>Embryophyta</taxon>
        <taxon>Tracheophyta</taxon>
        <taxon>Spermatophyta</taxon>
        <taxon>Magnoliopsida</taxon>
        <taxon>Ranunculales</taxon>
        <taxon>Menispermaceae</taxon>
        <taxon>Menispermoideae</taxon>
        <taxon>Cissampelideae</taxon>
        <taxon>Stephania</taxon>
    </lineage>
</organism>
<dbReference type="Pfam" id="PF05042">
    <property type="entry name" value="Caleosin"/>
    <property type="match status" value="1"/>
</dbReference>
<dbReference type="GO" id="GO:0005509">
    <property type="term" value="F:calcium ion binding"/>
    <property type="evidence" value="ECO:0007669"/>
    <property type="project" value="TreeGrafter"/>
</dbReference>
<feature type="region of interest" description="Disordered" evidence="2">
    <location>
        <begin position="1"/>
        <end position="42"/>
    </location>
</feature>
<comment type="caution">
    <text evidence="4">The sequence shown here is derived from an EMBL/GenBank/DDBJ whole genome shotgun (WGS) entry which is preliminary data.</text>
</comment>
<gene>
    <name evidence="4" type="ORF">Sjap_006116</name>
</gene>
<evidence type="ECO:0000313" key="4">
    <source>
        <dbReference type="EMBL" id="KAK9146213.1"/>
    </source>
</evidence>
<dbReference type="GO" id="GO:0004497">
    <property type="term" value="F:monooxygenase activity"/>
    <property type="evidence" value="ECO:0007669"/>
    <property type="project" value="TreeGrafter"/>
</dbReference>
<dbReference type="AlphaFoldDB" id="A0AAP0PIL6"/>
<keyword evidence="3" id="KW-0472">Membrane</keyword>
<feature type="compositionally biased region" description="Basic and acidic residues" evidence="2">
    <location>
        <begin position="1"/>
        <end position="11"/>
    </location>
</feature>
<comment type="similarity">
    <text evidence="1">Belongs to the caleosin family.</text>
</comment>
<evidence type="ECO:0000256" key="3">
    <source>
        <dbReference type="SAM" id="Phobius"/>
    </source>
</evidence>
<dbReference type="EMBL" id="JBBNAE010000002">
    <property type="protein sequence ID" value="KAK9146213.1"/>
    <property type="molecule type" value="Genomic_DNA"/>
</dbReference>
<evidence type="ECO:0000256" key="2">
    <source>
        <dbReference type="SAM" id="MobiDB-lite"/>
    </source>
</evidence>
<dbReference type="InterPro" id="IPR007736">
    <property type="entry name" value="Caleosin-related"/>
</dbReference>
<evidence type="ECO:0008006" key="6">
    <source>
        <dbReference type="Google" id="ProtNLM"/>
    </source>
</evidence>
<name>A0AAP0PIL6_9MAGN</name>
<keyword evidence="3" id="KW-1133">Transmembrane helix</keyword>
<reference evidence="4 5" key="1">
    <citation type="submission" date="2024-01" db="EMBL/GenBank/DDBJ databases">
        <title>Genome assemblies of Stephania.</title>
        <authorList>
            <person name="Yang L."/>
        </authorList>
    </citation>
    <scope>NUCLEOTIDE SEQUENCE [LARGE SCALE GENOMIC DNA]</scope>
    <source>
        <strain evidence="4">QJT</strain>
        <tissue evidence="4">Leaf</tissue>
    </source>
</reference>
<sequence length="278" mass="31217">MAEEQKKKGSEEAVAPAVRKVPVQTVESVDEPQKAARGADVPPEKNEALMIVAAQAPVTAERRVRGDLEYTLPKPYLPRALVAPDIDHPNGTWGHRHYNMSVLQQHVAFFDRDDNGIVYPWETYSGMRAIGFNVIASLVIATVINIALSYPTLPGWIPSPFFPIYVHNIHKCKHGSDSGTYDTEGRFVPSNFEYTFNKYAQTFPDKLSFGELWSMTEGNRDAFDIFGWVASKLEWTVLYVLARDEEGFLSKEAIRRCFDGSLFEYCAKAQSDAANKMA</sequence>
<protein>
    <recommendedName>
        <fullName evidence="6">Caleosin</fullName>
    </recommendedName>
</protein>
<accession>A0AAP0PIL6</accession>
<evidence type="ECO:0000313" key="5">
    <source>
        <dbReference type="Proteomes" id="UP001417504"/>
    </source>
</evidence>
<keyword evidence="3" id="KW-0812">Transmembrane</keyword>
<keyword evidence="5" id="KW-1185">Reference proteome</keyword>
<dbReference type="PANTHER" id="PTHR31495:SF50">
    <property type="entry name" value="PEROXYGENASE 1"/>
    <property type="match status" value="1"/>
</dbReference>
<evidence type="ECO:0000256" key="1">
    <source>
        <dbReference type="ARBA" id="ARBA00006765"/>
    </source>
</evidence>
<dbReference type="Proteomes" id="UP001417504">
    <property type="component" value="Unassembled WGS sequence"/>
</dbReference>
<feature type="transmembrane region" description="Helical" evidence="3">
    <location>
        <begin position="130"/>
        <end position="150"/>
    </location>
</feature>
<proteinExistence type="inferred from homology"/>